<feature type="signal peptide" evidence="2">
    <location>
        <begin position="1"/>
        <end position="24"/>
    </location>
</feature>
<proteinExistence type="predicted"/>
<feature type="chain" id="PRO_5001726575" evidence="2">
    <location>
        <begin position="25"/>
        <end position="130"/>
    </location>
</feature>
<name>A0A077WZ80_9FUNG</name>
<sequence>MRLSLLTLGVAACFAGSVFQVAHADACSDIQSNCSLSPPSELGIPCSKGGDYKILGKNDCCCKSEPAPSDQGNPSPTPTPKPNPKQGNQRPKPKGGRGGRLRRIPPQCRRFRLPIRRRRCVMFYRQRRRQ</sequence>
<evidence type="ECO:0000256" key="1">
    <source>
        <dbReference type="SAM" id="MobiDB-lite"/>
    </source>
</evidence>
<dbReference type="AlphaFoldDB" id="A0A077WZ80"/>
<dbReference type="EMBL" id="LK023357">
    <property type="protein sequence ID" value="CDS12323.1"/>
    <property type="molecule type" value="Genomic_DNA"/>
</dbReference>
<organism evidence="3">
    <name type="scientific">Lichtheimia ramosa</name>
    <dbReference type="NCBI Taxonomy" id="688394"/>
    <lineage>
        <taxon>Eukaryota</taxon>
        <taxon>Fungi</taxon>
        <taxon>Fungi incertae sedis</taxon>
        <taxon>Mucoromycota</taxon>
        <taxon>Mucoromycotina</taxon>
        <taxon>Mucoromycetes</taxon>
        <taxon>Mucorales</taxon>
        <taxon>Lichtheimiaceae</taxon>
        <taxon>Lichtheimia</taxon>
    </lineage>
</organism>
<feature type="compositionally biased region" description="Basic residues" evidence="1">
    <location>
        <begin position="91"/>
        <end position="108"/>
    </location>
</feature>
<protein>
    <submittedName>
        <fullName evidence="3">Uncharacterized protein</fullName>
    </submittedName>
</protein>
<keyword evidence="2" id="KW-0732">Signal</keyword>
<evidence type="ECO:0000256" key="2">
    <source>
        <dbReference type="SAM" id="SignalP"/>
    </source>
</evidence>
<dbReference type="OrthoDB" id="2287623at2759"/>
<accession>A0A077WZ80</accession>
<feature type="region of interest" description="Disordered" evidence="1">
    <location>
        <begin position="65"/>
        <end position="108"/>
    </location>
</feature>
<gene>
    <name evidence="3" type="ORF">LRAMOSA04518</name>
</gene>
<evidence type="ECO:0000313" key="3">
    <source>
        <dbReference type="EMBL" id="CDS12323.1"/>
    </source>
</evidence>
<reference evidence="3" key="1">
    <citation type="journal article" date="2014" name="Genome Announc.">
        <title>De novo whole-genome sequence and genome annotation of Lichtheimia ramosa.</title>
        <authorList>
            <person name="Linde J."/>
            <person name="Schwartze V."/>
            <person name="Binder U."/>
            <person name="Lass-Florl C."/>
            <person name="Voigt K."/>
            <person name="Horn F."/>
        </authorList>
    </citation>
    <scope>NUCLEOTIDE SEQUENCE</scope>
    <source>
        <strain evidence="3">JMRC FSU:6197</strain>
    </source>
</reference>